<proteinExistence type="predicted"/>
<evidence type="ECO:0000256" key="1">
    <source>
        <dbReference type="SAM" id="MobiDB-lite"/>
    </source>
</evidence>
<feature type="region of interest" description="Disordered" evidence="1">
    <location>
        <begin position="276"/>
        <end position="321"/>
    </location>
</feature>
<dbReference type="EMBL" id="VYYT01000021">
    <property type="protein sequence ID" value="KAK2777234.1"/>
    <property type="molecule type" value="Genomic_DNA"/>
</dbReference>
<name>A0AAD9YV38_COLKA</name>
<keyword evidence="2" id="KW-0732">Signal</keyword>
<feature type="compositionally biased region" description="Polar residues" evidence="1">
    <location>
        <begin position="311"/>
        <end position="321"/>
    </location>
</feature>
<gene>
    <name evidence="3" type="ORF">CKAH01_12200</name>
</gene>
<organism evidence="3 4">
    <name type="scientific">Colletotrichum kahawae</name>
    <name type="common">Coffee berry disease fungus</name>
    <dbReference type="NCBI Taxonomy" id="34407"/>
    <lineage>
        <taxon>Eukaryota</taxon>
        <taxon>Fungi</taxon>
        <taxon>Dikarya</taxon>
        <taxon>Ascomycota</taxon>
        <taxon>Pezizomycotina</taxon>
        <taxon>Sordariomycetes</taxon>
        <taxon>Hypocreomycetidae</taxon>
        <taxon>Glomerellales</taxon>
        <taxon>Glomerellaceae</taxon>
        <taxon>Colletotrichum</taxon>
        <taxon>Colletotrichum gloeosporioides species complex</taxon>
    </lineage>
</organism>
<feature type="signal peptide" evidence="2">
    <location>
        <begin position="1"/>
        <end position="16"/>
    </location>
</feature>
<feature type="compositionally biased region" description="Low complexity" evidence="1">
    <location>
        <begin position="291"/>
        <end position="304"/>
    </location>
</feature>
<keyword evidence="4" id="KW-1185">Reference proteome</keyword>
<feature type="region of interest" description="Disordered" evidence="1">
    <location>
        <begin position="884"/>
        <end position="905"/>
    </location>
</feature>
<evidence type="ECO:0000313" key="3">
    <source>
        <dbReference type="EMBL" id="KAK2777234.1"/>
    </source>
</evidence>
<reference evidence="3" key="1">
    <citation type="submission" date="2023-02" db="EMBL/GenBank/DDBJ databases">
        <title>Colletotrichum kahawae CIFC_Que2 genome sequencing and assembly.</title>
        <authorList>
            <person name="Baroncelli R."/>
        </authorList>
    </citation>
    <scope>NUCLEOTIDE SEQUENCE</scope>
    <source>
        <strain evidence="3">CIFC_Que2</strain>
    </source>
</reference>
<feature type="chain" id="PRO_5042144525" evidence="2">
    <location>
        <begin position="17"/>
        <end position="1581"/>
    </location>
</feature>
<accession>A0AAD9YV38</accession>
<evidence type="ECO:0000313" key="4">
    <source>
        <dbReference type="Proteomes" id="UP001281614"/>
    </source>
</evidence>
<protein>
    <submittedName>
        <fullName evidence="3">Uncharacterized protein</fullName>
    </submittedName>
</protein>
<feature type="compositionally biased region" description="Low complexity" evidence="1">
    <location>
        <begin position="890"/>
        <end position="905"/>
    </location>
</feature>
<evidence type="ECO:0000256" key="2">
    <source>
        <dbReference type="SAM" id="SignalP"/>
    </source>
</evidence>
<comment type="caution">
    <text evidence="3">The sequence shown here is derived from an EMBL/GenBank/DDBJ whole genome shotgun (WGS) entry which is preliminary data.</text>
</comment>
<dbReference type="Proteomes" id="UP001281614">
    <property type="component" value="Unassembled WGS sequence"/>
</dbReference>
<sequence length="1581" mass="159143">MRVSAALALLAGVAVAADGCHGDNLLRGMERHGAEEYCSSVLGVAEATSTVSIPEGVPTGYEDAKVSSACWCLLGISSATARPPCHSKTAEAPMYSTADGEDPAMATETSTEASGVFGRPVPTYTDIPGGYSFSVPGDGLTATTAWTCGLAEATTTVQITETSVETVYVTALSSEGNAGRPPPPWTSPSSVEVLPTSGGEFTVITLSREPSGTSSGWVSTITIPASEVVGVPVVTTIVSDGSEVVSTLTRTPLKPPQGRPGTTITMVINGTVTTITGEVHDVPPPTPTETSASSSSSQSSGGSQWTLPWISKSTQSSPTMAPTARISTVTSDFGGGVISTWVVTLPTGIPFPNTTSTSPTSTTLSGQVSIVTSVISGEVTIITIGGSTSTTSRNGTASATTSTPIETRSGDISIVTSVIGGEATTITLIGGTTLRSANGTSIASSMPSETTSAGISVITSFIDGEATTITLVGGSTLSWSPNATASTTSTPSTPSESSSAEISLITSVIGGAVTTITVVGGSTPIPANSTSSSTTSETQSPGFSVVTTIIGGSATTLTLISGSTLTPSFEPTAGTTTSSPSQTLSAGVSVITSFIDGVATTITVSDGNTLTTSPTSSISPSPTATGGIIVITSIIDGSATTVTISDGSTIVASTTSSSMPASSPTGEVIVVTSTINGEPTTFTISNGLTLGTSLSSSTGIATLSPTGEVIVITSIIEGQPTTFTVSDGTTLGPITSSIPAPPTTTGNGGVIIITSIIEGQPTTFTVSDGTTLETTSSSATVSPTATANVGVIVITSTIDGVVSTITVSNGSTVETPASSTATPTPTPSIGGIVVTTLINGEATTITVSDGVTLGEPSPTTSSSPMPTGEIIVITTIINGEPTTVTVSDGSTLTTPTDTTTSSQTPNPTVGVIIITTIISGAATTLTVSDGSTLSGPLNTMSTLTQIPTPTAEVIAITSTVNGEPVTLTISDGSTLSPSAIQTADPGVVTVISSVIGGGASTWIISDGVTLPLPSNTTTSTPTPTGQVIVITSIINGAASTWTVSDGSTLSPSATTTTASAPTGDVVTLTSTLPDGRVSIWTLIGTATITGSQNATITSSSSSSSATVSSTSSAFDSAFTGISVVASQNASTCYTLPSPTESLHESKLDTQGKTAPYIDAFYLDNTTNSVKYIRLMNESTPDPILIDVSDPAKLAIIDKDGDTLSVDSQGLHFASAGCSPKIDIFISGFFSQINSLTNSTCTSGAALFDTPSERPLEKRQTSAFDVLLRLKDQCGNAARDELPVAVSLGDNPCAIVPKQQGDFVATCTWPGGSGPAGDCETSVEQTLDHLTKGSLDGTCPSMMSMWSLLSQELGNVINLRELLKPFVDAGLDIDTDRGQSLLDVIGSFLGIYDYSASTFGNSTSQAGSGMGDLIEGYGLTTIQTQVCRYLQTSQPLNLTFTAGTTTTPSPLSEITTIPSPSPEYDRNFTDSTVMACCPNPGNCIFTEGSKFYPPESSIAGSNCFCGSMLGGGGIAFRTGSCLEENQCSQEKPCPEGSVCLTGNCCGDGTNPVNVCVNATDCNAPRVGKRWADLFEGTAMGMV</sequence>